<gene>
    <name evidence="3" type="ORF">QBC40DRAFT_267676</name>
</gene>
<evidence type="ECO:0000313" key="3">
    <source>
        <dbReference type="EMBL" id="KAK4197407.1"/>
    </source>
</evidence>
<evidence type="ECO:0000256" key="2">
    <source>
        <dbReference type="SAM" id="MobiDB-lite"/>
    </source>
</evidence>
<feature type="region of interest" description="Disordered" evidence="2">
    <location>
        <begin position="1"/>
        <end position="116"/>
    </location>
</feature>
<proteinExistence type="predicted"/>
<feature type="region of interest" description="Disordered" evidence="2">
    <location>
        <begin position="212"/>
        <end position="273"/>
    </location>
</feature>
<organism evidence="3 4">
    <name type="scientific">Triangularia verruculosa</name>
    <dbReference type="NCBI Taxonomy" id="2587418"/>
    <lineage>
        <taxon>Eukaryota</taxon>
        <taxon>Fungi</taxon>
        <taxon>Dikarya</taxon>
        <taxon>Ascomycota</taxon>
        <taxon>Pezizomycotina</taxon>
        <taxon>Sordariomycetes</taxon>
        <taxon>Sordariomycetidae</taxon>
        <taxon>Sordariales</taxon>
        <taxon>Podosporaceae</taxon>
        <taxon>Triangularia</taxon>
    </lineage>
</organism>
<name>A0AAN7ASX6_9PEZI</name>
<keyword evidence="4" id="KW-1185">Reference proteome</keyword>
<keyword evidence="1" id="KW-0175">Coiled coil</keyword>
<protein>
    <submittedName>
        <fullName evidence="3">Uncharacterized protein</fullName>
    </submittedName>
</protein>
<feature type="compositionally biased region" description="Low complexity" evidence="2">
    <location>
        <begin position="221"/>
        <end position="232"/>
    </location>
</feature>
<feature type="coiled-coil region" evidence="1">
    <location>
        <begin position="443"/>
        <end position="565"/>
    </location>
</feature>
<accession>A0AAN7ASX6</accession>
<dbReference type="PANTHER" id="PTHR23159:SF60">
    <property type="entry name" value="SPINDLE ASSEMBLY ABNORMAL PROTEIN 4"/>
    <property type="match status" value="1"/>
</dbReference>
<dbReference type="AlphaFoldDB" id="A0AAN7ASX6"/>
<reference evidence="3" key="2">
    <citation type="submission" date="2023-05" db="EMBL/GenBank/DDBJ databases">
        <authorList>
            <consortium name="Lawrence Berkeley National Laboratory"/>
            <person name="Steindorff A."/>
            <person name="Hensen N."/>
            <person name="Bonometti L."/>
            <person name="Westerberg I."/>
            <person name="Brannstrom I.O."/>
            <person name="Guillou S."/>
            <person name="Cros-Aarteil S."/>
            <person name="Calhoun S."/>
            <person name="Haridas S."/>
            <person name="Kuo A."/>
            <person name="Mondo S."/>
            <person name="Pangilinan J."/>
            <person name="Riley R."/>
            <person name="Labutti K."/>
            <person name="Andreopoulos B."/>
            <person name="Lipzen A."/>
            <person name="Chen C."/>
            <person name="Yanf M."/>
            <person name="Daum C."/>
            <person name="Ng V."/>
            <person name="Clum A."/>
            <person name="Ohm R."/>
            <person name="Martin F."/>
            <person name="Silar P."/>
            <person name="Natvig D."/>
            <person name="Lalanne C."/>
            <person name="Gautier V."/>
            <person name="Ament-Velasquez S.L."/>
            <person name="Kruys A."/>
            <person name="Hutchinson M.I."/>
            <person name="Powell A.J."/>
            <person name="Barry K."/>
            <person name="Miller A.N."/>
            <person name="Grigoriev I.V."/>
            <person name="Debuchy R."/>
            <person name="Gladieux P."/>
            <person name="Thoren M.H."/>
            <person name="Johannesson H."/>
        </authorList>
    </citation>
    <scope>NUCLEOTIDE SEQUENCE</scope>
    <source>
        <strain evidence="3">CBS 315.58</strain>
    </source>
</reference>
<feature type="compositionally biased region" description="Low complexity" evidence="2">
    <location>
        <begin position="328"/>
        <end position="348"/>
    </location>
</feature>
<feature type="region of interest" description="Disordered" evidence="2">
    <location>
        <begin position="667"/>
        <end position="693"/>
    </location>
</feature>
<reference evidence="3" key="1">
    <citation type="journal article" date="2023" name="Mol. Phylogenet. Evol.">
        <title>Genome-scale phylogeny and comparative genomics of the fungal order Sordariales.</title>
        <authorList>
            <person name="Hensen N."/>
            <person name="Bonometti L."/>
            <person name="Westerberg I."/>
            <person name="Brannstrom I.O."/>
            <person name="Guillou S."/>
            <person name="Cros-Aarteil S."/>
            <person name="Calhoun S."/>
            <person name="Haridas S."/>
            <person name="Kuo A."/>
            <person name="Mondo S."/>
            <person name="Pangilinan J."/>
            <person name="Riley R."/>
            <person name="LaButti K."/>
            <person name="Andreopoulos B."/>
            <person name="Lipzen A."/>
            <person name="Chen C."/>
            <person name="Yan M."/>
            <person name="Daum C."/>
            <person name="Ng V."/>
            <person name="Clum A."/>
            <person name="Steindorff A."/>
            <person name="Ohm R.A."/>
            <person name="Martin F."/>
            <person name="Silar P."/>
            <person name="Natvig D.O."/>
            <person name="Lalanne C."/>
            <person name="Gautier V."/>
            <person name="Ament-Velasquez S.L."/>
            <person name="Kruys A."/>
            <person name="Hutchinson M.I."/>
            <person name="Powell A.J."/>
            <person name="Barry K."/>
            <person name="Miller A.N."/>
            <person name="Grigoriev I.V."/>
            <person name="Debuchy R."/>
            <person name="Gladieux P."/>
            <person name="Hiltunen Thoren M."/>
            <person name="Johannesson H."/>
        </authorList>
    </citation>
    <scope>NUCLEOTIDE SEQUENCE</scope>
    <source>
        <strain evidence="3">CBS 315.58</strain>
    </source>
</reference>
<feature type="compositionally biased region" description="Basic residues" evidence="2">
    <location>
        <begin position="51"/>
        <end position="60"/>
    </location>
</feature>
<evidence type="ECO:0000256" key="1">
    <source>
        <dbReference type="SAM" id="Coils"/>
    </source>
</evidence>
<feature type="compositionally biased region" description="Polar residues" evidence="2">
    <location>
        <begin position="20"/>
        <end position="36"/>
    </location>
</feature>
<feature type="region of interest" description="Disordered" evidence="2">
    <location>
        <begin position="292"/>
        <end position="350"/>
    </location>
</feature>
<dbReference type="Gene3D" id="1.10.287.1490">
    <property type="match status" value="1"/>
</dbReference>
<dbReference type="EMBL" id="MU863964">
    <property type="protein sequence ID" value="KAK4197407.1"/>
    <property type="molecule type" value="Genomic_DNA"/>
</dbReference>
<dbReference type="PANTHER" id="PTHR23159">
    <property type="entry name" value="CENTROSOMAL PROTEIN 2"/>
    <property type="match status" value="1"/>
</dbReference>
<sequence>MADSDAPIALRRTPRRVTSAKFQASMDSTKGQSSAGTAPPKRSETAVATTPRRRTTGKRVRFSDPGPILRGGAAQIEDESSLSSTGLTPMISRTRLLGTPKSHPKRRHSSASLYSTANSKTESEEITFLPLRQVLDGRVKRRIKRNGLSEEMNTIFAERRTKAKQTKAELNRLRQELEEKDEEIMRLQEETVMVDTDRVVDLERKISRLKRQLSQISGATSSRSQSSPVISSSPPPPGLIRSADDPFSDDSHFVDLDMDPPEHDSDTDEEMFGDSSMAELVCSTPTRKATTVHTSASFRSSFPTPPSTSPSRQLLDIANATDPLTPCSTKTPSFTSAPTTTSSGAQASLPDPELTRLQAEHSDLVTKLSQTLTQLSDKTHALTTLNESLSALGFNPEAPNPDSLDIITTISSTLRSCRLQLEYLSPGELVLPLSGSGSGSKILQTMIAKLKDLTQRNKDCEDAIDEYHTVEQNLREQLSARVDVMDDLREKLQKEQKEKKELEAGMERLKAAVAKYTGDMTELENLIATLETQFESAHGEQQEKIAALEREVTAKTREVGRLKGEIEQLEQGHKTGLAELRRTHGEQLRGKDAKILELRQEVERVSGELKDTAESVVRLKAEIGRVNGVNEGLVEDNRAISRKYEVEKRKAGRIVGELGRVLALARGDADEPDAERDEGLLDGGMAGRVTGRGTKRRRYDSGLGFLDEQGEEEVEDVRGDA</sequence>
<dbReference type="Proteomes" id="UP001303160">
    <property type="component" value="Unassembled WGS sequence"/>
</dbReference>
<evidence type="ECO:0000313" key="4">
    <source>
        <dbReference type="Proteomes" id="UP001303160"/>
    </source>
</evidence>
<comment type="caution">
    <text evidence="3">The sequence shown here is derived from an EMBL/GenBank/DDBJ whole genome shotgun (WGS) entry which is preliminary data.</text>
</comment>
<feature type="compositionally biased region" description="Basic and acidic residues" evidence="2">
    <location>
        <begin position="249"/>
        <end position="264"/>
    </location>
</feature>